<protein>
    <recommendedName>
        <fullName evidence="5">BTB domain-containing protein</fullName>
    </recommendedName>
</protein>
<reference evidence="6" key="1">
    <citation type="journal article" date="2020" name="bioRxiv">
        <title>Comparative genomics of Chlamydomonas.</title>
        <authorList>
            <person name="Craig R.J."/>
            <person name="Hasan A.R."/>
            <person name="Ness R.W."/>
            <person name="Keightley P.D."/>
        </authorList>
    </citation>
    <scope>NUCLEOTIDE SEQUENCE</scope>
    <source>
        <strain evidence="6">CCAP 11/70</strain>
    </source>
</reference>
<keyword evidence="3" id="KW-0040">ANK repeat</keyword>
<evidence type="ECO:0000256" key="4">
    <source>
        <dbReference type="SAM" id="MobiDB-lite"/>
    </source>
</evidence>
<dbReference type="PANTHER" id="PTHR46231">
    <property type="entry name" value="ANKYRIN REPEAT AND BTB/POZ DOMAIN-CONTAINING PROTEIN 1"/>
    <property type="match status" value="1"/>
</dbReference>
<comment type="caution">
    <text evidence="6">The sequence shown here is derived from an EMBL/GenBank/DDBJ whole genome shotgun (WGS) entry which is preliminary data.</text>
</comment>
<feature type="domain" description="BTB" evidence="5">
    <location>
        <begin position="159"/>
        <end position="226"/>
    </location>
</feature>
<evidence type="ECO:0000259" key="5">
    <source>
        <dbReference type="PROSITE" id="PS50097"/>
    </source>
</evidence>
<evidence type="ECO:0000313" key="7">
    <source>
        <dbReference type="Proteomes" id="UP000612055"/>
    </source>
</evidence>
<dbReference type="AlphaFoldDB" id="A0A835YCY8"/>
<evidence type="ECO:0000256" key="1">
    <source>
        <dbReference type="ARBA" id="ARBA00004906"/>
    </source>
</evidence>
<dbReference type="PANTHER" id="PTHR46231:SF1">
    <property type="entry name" value="ANKYRIN REPEAT AND BTB_POZ DOMAIN-CONTAINING PROTEIN 1"/>
    <property type="match status" value="1"/>
</dbReference>
<dbReference type="GO" id="GO:0005737">
    <property type="term" value="C:cytoplasm"/>
    <property type="evidence" value="ECO:0007669"/>
    <property type="project" value="TreeGrafter"/>
</dbReference>
<proteinExistence type="predicted"/>
<sequence length="330" mass="34202">MDHREGLGGYARFRLPCFPSPDGRGAVYCRGGADADQVARMQLPASWRAVAAGEAASPSGSPSGSPSADEADERARVTTLPFRAPSYVAGLAYHPSAGPDGALIIATRTALYRLPLNADGSPAAAAPLLLAGAEPVRPPCGSLHADMGALLDRQPDGTADLTLVVGDRRFPVHRAILGARSPYFRQRLEGGFADGAAAELSLPDADPDAFALVLRWLYTGAVDIPSALAPAVAELADRLLLPELCSDAQAVVLSGVSAETVVGCLLWAEGLGGSFAPLLSQLKAWCAEHGEEVVATAPESLEQLSARNPKLAAGLMADLLGRSPKQRRTG</sequence>
<evidence type="ECO:0000256" key="3">
    <source>
        <dbReference type="ARBA" id="ARBA00023043"/>
    </source>
</evidence>
<feature type="compositionally biased region" description="Low complexity" evidence="4">
    <location>
        <begin position="51"/>
        <end position="68"/>
    </location>
</feature>
<evidence type="ECO:0000256" key="2">
    <source>
        <dbReference type="ARBA" id="ARBA00022737"/>
    </source>
</evidence>
<dbReference type="GO" id="GO:0000151">
    <property type="term" value="C:ubiquitin ligase complex"/>
    <property type="evidence" value="ECO:0007669"/>
    <property type="project" value="TreeGrafter"/>
</dbReference>
<dbReference type="EMBL" id="JAEHOE010000004">
    <property type="protein sequence ID" value="KAG2500326.1"/>
    <property type="molecule type" value="Genomic_DNA"/>
</dbReference>
<dbReference type="Pfam" id="PF00651">
    <property type="entry name" value="BTB"/>
    <property type="match status" value="1"/>
</dbReference>
<evidence type="ECO:0000313" key="6">
    <source>
        <dbReference type="EMBL" id="KAG2500326.1"/>
    </source>
</evidence>
<dbReference type="InterPro" id="IPR044515">
    <property type="entry name" value="ABTB1"/>
</dbReference>
<dbReference type="SUPFAM" id="SSF54695">
    <property type="entry name" value="POZ domain"/>
    <property type="match status" value="1"/>
</dbReference>
<dbReference type="Proteomes" id="UP000612055">
    <property type="component" value="Unassembled WGS sequence"/>
</dbReference>
<name>A0A835YCY8_9CHLO</name>
<dbReference type="InterPro" id="IPR000210">
    <property type="entry name" value="BTB/POZ_dom"/>
</dbReference>
<accession>A0A835YCY8</accession>
<keyword evidence="7" id="KW-1185">Reference proteome</keyword>
<dbReference type="OrthoDB" id="611575at2759"/>
<keyword evidence="2" id="KW-0677">Repeat</keyword>
<dbReference type="InterPro" id="IPR011333">
    <property type="entry name" value="SKP1/BTB/POZ_sf"/>
</dbReference>
<dbReference type="PROSITE" id="PS50097">
    <property type="entry name" value="BTB"/>
    <property type="match status" value="1"/>
</dbReference>
<dbReference type="CDD" id="cd18186">
    <property type="entry name" value="BTB_POZ_ZBTB_KLHL-like"/>
    <property type="match status" value="1"/>
</dbReference>
<comment type="pathway">
    <text evidence="1">Protein modification; protein ubiquitination.</text>
</comment>
<organism evidence="6 7">
    <name type="scientific">Edaphochlamys debaryana</name>
    <dbReference type="NCBI Taxonomy" id="47281"/>
    <lineage>
        <taxon>Eukaryota</taxon>
        <taxon>Viridiplantae</taxon>
        <taxon>Chlorophyta</taxon>
        <taxon>core chlorophytes</taxon>
        <taxon>Chlorophyceae</taxon>
        <taxon>CS clade</taxon>
        <taxon>Chlamydomonadales</taxon>
        <taxon>Chlamydomonadales incertae sedis</taxon>
        <taxon>Edaphochlamys</taxon>
    </lineage>
</organism>
<gene>
    <name evidence="6" type="ORF">HYH03_001902</name>
</gene>
<dbReference type="Gene3D" id="3.30.710.10">
    <property type="entry name" value="Potassium Channel Kv1.1, Chain A"/>
    <property type="match status" value="1"/>
</dbReference>
<feature type="region of interest" description="Disordered" evidence="4">
    <location>
        <begin position="51"/>
        <end position="75"/>
    </location>
</feature>
<dbReference type="SMART" id="SM00225">
    <property type="entry name" value="BTB"/>
    <property type="match status" value="1"/>
</dbReference>